<evidence type="ECO:0000313" key="3">
    <source>
        <dbReference type="EMBL" id="VFR88094.1"/>
    </source>
</evidence>
<organism evidence="3">
    <name type="scientific">plant metagenome</name>
    <dbReference type="NCBI Taxonomy" id="1297885"/>
    <lineage>
        <taxon>unclassified sequences</taxon>
        <taxon>metagenomes</taxon>
        <taxon>organismal metagenomes</taxon>
    </lineage>
</organism>
<dbReference type="EMBL" id="CAADII010000037">
    <property type="protein sequence ID" value="VFR54772.1"/>
    <property type="molecule type" value="Genomic_DNA"/>
</dbReference>
<evidence type="ECO:0000313" key="1">
    <source>
        <dbReference type="EMBL" id="VFR54772.1"/>
    </source>
</evidence>
<dbReference type="EMBL" id="CAADIZ010000027">
    <property type="protein sequence ID" value="VFS24019.1"/>
    <property type="molecule type" value="Genomic_DNA"/>
</dbReference>
<evidence type="ECO:0000313" key="2">
    <source>
        <dbReference type="EMBL" id="VFR73362.1"/>
    </source>
</evidence>
<accession>A0A484UNS3</accession>
<protein>
    <submittedName>
        <fullName evidence="3">Uncharacterized protein</fullName>
    </submittedName>
</protein>
<gene>
    <name evidence="1" type="ORF">BRI6_1091</name>
    <name evidence="2" type="ORF">BRI9_1145</name>
    <name evidence="3" type="ORF">IVO3_1142</name>
    <name evidence="4" type="ORF">RAN7_1081</name>
</gene>
<reference evidence="3" key="1">
    <citation type="submission" date="2019-03" db="EMBL/GenBank/DDBJ databases">
        <authorList>
            <person name="Danneels B."/>
        </authorList>
    </citation>
    <scope>NUCLEOTIDE SEQUENCE</scope>
</reference>
<proteinExistence type="predicted"/>
<name>A0A484UNS3_9ZZZZ</name>
<dbReference type="EMBL" id="CAADIP010000023">
    <property type="protein sequence ID" value="VFR88094.1"/>
    <property type="molecule type" value="Genomic_DNA"/>
</dbReference>
<sequence>MTTTITVGLTLVNPDAISTIPEMRAELYRIQKETFSLSLQAHEMAGIVQSLAARLNALVDAHEAGDQAALTQQLLDLQNMRNKELAARRLH</sequence>
<dbReference type="EMBL" id="CAADIK010000035">
    <property type="protein sequence ID" value="VFR73362.1"/>
    <property type="molecule type" value="Genomic_DNA"/>
</dbReference>
<evidence type="ECO:0000313" key="4">
    <source>
        <dbReference type="EMBL" id="VFS24019.1"/>
    </source>
</evidence>
<dbReference type="AlphaFoldDB" id="A0A484UNS3"/>